<sequence>MLQCLTSPHHFTIPNLWNRWKREPVLVNNRHHTPLCLHIFHKSPSM</sequence>
<proteinExistence type="predicted"/>
<organism evidence="1">
    <name type="scientific">Arundo donax</name>
    <name type="common">Giant reed</name>
    <name type="synonym">Donax arundinaceus</name>
    <dbReference type="NCBI Taxonomy" id="35708"/>
    <lineage>
        <taxon>Eukaryota</taxon>
        <taxon>Viridiplantae</taxon>
        <taxon>Streptophyta</taxon>
        <taxon>Embryophyta</taxon>
        <taxon>Tracheophyta</taxon>
        <taxon>Spermatophyta</taxon>
        <taxon>Magnoliopsida</taxon>
        <taxon>Liliopsida</taxon>
        <taxon>Poales</taxon>
        <taxon>Poaceae</taxon>
        <taxon>PACMAD clade</taxon>
        <taxon>Arundinoideae</taxon>
        <taxon>Arundineae</taxon>
        <taxon>Arundo</taxon>
    </lineage>
</organism>
<protein>
    <submittedName>
        <fullName evidence="1">Uncharacterized protein</fullName>
    </submittedName>
</protein>
<accession>A0A0A9A878</accession>
<dbReference type="AlphaFoldDB" id="A0A0A9A878"/>
<reference evidence="1" key="1">
    <citation type="submission" date="2014-09" db="EMBL/GenBank/DDBJ databases">
        <authorList>
            <person name="Magalhaes I.L.F."/>
            <person name="Oliveira U."/>
            <person name="Santos F.R."/>
            <person name="Vidigal T.H.D.A."/>
            <person name="Brescovit A.D."/>
            <person name="Santos A.J."/>
        </authorList>
    </citation>
    <scope>NUCLEOTIDE SEQUENCE</scope>
    <source>
        <tissue evidence="1">Shoot tissue taken approximately 20 cm above the soil surface</tissue>
    </source>
</reference>
<evidence type="ECO:0000313" key="1">
    <source>
        <dbReference type="EMBL" id="JAD46098.1"/>
    </source>
</evidence>
<dbReference type="EMBL" id="GBRH01251797">
    <property type="protein sequence ID" value="JAD46098.1"/>
    <property type="molecule type" value="Transcribed_RNA"/>
</dbReference>
<name>A0A0A9A878_ARUDO</name>
<reference evidence="1" key="2">
    <citation type="journal article" date="2015" name="Data Brief">
        <title>Shoot transcriptome of the giant reed, Arundo donax.</title>
        <authorList>
            <person name="Barrero R.A."/>
            <person name="Guerrero F.D."/>
            <person name="Moolhuijzen P."/>
            <person name="Goolsby J.A."/>
            <person name="Tidwell J."/>
            <person name="Bellgard S.E."/>
            <person name="Bellgard M.I."/>
        </authorList>
    </citation>
    <scope>NUCLEOTIDE SEQUENCE</scope>
    <source>
        <tissue evidence="1">Shoot tissue taken approximately 20 cm above the soil surface</tissue>
    </source>
</reference>